<dbReference type="PANTHER" id="PTHR43689:SF8">
    <property type="entry name" value="ALPHA_BETA-HYDROLASES SUPERFAMILY PROTEIN"/>
    <property type="match status" value="1"/>
</dbReference>
<dbReference type="InterPro" id="IPR029058">
    <property type="entry name" value="AB_hydrolase_fold"/>
</dbReference>
<accession>A0A4Y3WQM1</accession>
<name>A0A4Y3WQM1_9PSEU</name>
<dbReference type="OrthoDB" id="5422338at2"/>
<feature type="region of interest" description="Disordered" evidence="1">
    <location>
        <begin position="43"/>
        <end position="64"/>
    </location>
</feature>
<sequence>MKRPGVWQTVGVAGGVVGAAATGVAVGAAARKRREIASARRRLATQMSEGASEPGVLPPGEASSVTADDGVRLSCEEIDLSDGPDDAPVLTVVLVHGFALDRRTWHFQRRSLAELVDPAVRLVLYDQRSHGRSERAPRESCTIEQLGRDLDAVIRALAPEGPLVLVGHSMGGMTLMALAEHRPELFTERVLGVALVSTSAGEVASAGLQGALLSRHNPLTRGVGLLARLQPRLVDVVRGVAGDLIWAITRSFAYGDRSVAPWLVDLVDTMISSNAVDALTDFVDTVGTHDRVAALPALAGCELLVAAGEADRVIPFSHSERLAAELPDAVLVRFPGVGHLPMLEQPATMDEALVGLLQRSAARIVAEPTTGRARPRRFRRRA</sequence>
<evidence type="ECO:0000256" key="1">
    <source>
        <dbReference type="SAM" id="MobiDB-lite"/>
    </source>
</evidence>
<keyword evidence="4" id="KW-0378">Hydrolase</keyword>
<dbReference type="RefSeq" id="WP_141278927.1">
    <property type="nucleotide sequence ID" value="NZ_BAAARZ010000071.1"/>
</dbReference>
<proteinExistence type="predicted"/>
<reference evidence="4 5" key="1">
    <citation type="submission" date="2019-06" db="EMBL/GenBank/DDBJ databases">
        <title>Whole genome shotgun sequence of Pseudonocardia hydrocarbonoxydans NBRC 14498.</title>
        <authorList>
            <person name="Hosoyama A."/>
            <person name="Uohara A."/>
            <person name="Ohji S."/>
            <person name="Ichikawa N."/>
        </authorList>
    </citation>
    <scope>NUCLEOTIDE SEQUENCE [LARGE SCALE GENOMIC DNA]</scope>
    <source>
        <strain evidence="4 5">NBRC 14498</strain>
    </source>
</reference>
<dbReference type="PANTHER" id="PTHR43689">
    <property type="entry name" value="HYDROLASE"/>
    <property type="match status" value="1"/>
</dbReference>
<keyword evidence="2" id="KW-0812">Transmembrane</keyword>
<comment type="caution">
    <text evidence="4">The sequence shown here is derived from an EMBL/GenBank/DDBJ whole genome shotgun (WGS) entry which is preliminary data.</text>
</comment>
<organism evidence="4 5">
    <name type="scientific">Pseudonocardia hydrocarbonoxydans</name>
    <dbReference type="NCBI Taxonomy" id="76726"/>
    <lineage>
        <taxon>Bacteria</taxon>
        <taxon>Bacillati</taxon>
        <taxon>Actinomycetota</taxon>
        <taxon>Actinomycetes</taxon>
        <taxon>Pseudonocardiales</taxon>
        <taxon>Pseudonocardiaceae</taxon>
        <taxon>Pseudonocardia</taxon>
    </lineage>
</organism>
<feature type="domain" description="AB hydrolase-1" evidence="3">
    <location>
        <begin position="92"/>
        <end position="348"/>
    </location>
</feature>
<dbReference type="Pfam" id="PF12697">
    <property type="entry name" value="Abhydrolase_6"/>
    <property type="match status" value="1"/>
</dbReference>
<feature type="transmembrane region" description="Helical" evidence="2">
    <location>
        <begin position="6"/>
        <end position="30"/>
    </location>
</feature>
<gene>
    <name evidence="4" type="ORF">PHY01_26630</name>
</gene>
<evidence type="ECO:0000259" key="3">
    <source>
        <dbReference type="Pfam" id="PF12697"/>
    </source>
</evidence>
<dbReference type="SUPFAM" id="SSF53474">
    <property type="entry name" value="alpha/beta-Hydrolases"/>
    <property type="match status" value="1"/>
</dbReference>
<dbReference type="GO" id="GO:0016787">
    <property type="term" value="F:hydrolase activity"/>
    <property type="evidence" value="ECO:0007669"/>
    <property type="project" value="UniProtKB-KW"/>
</dbReference>
<keyword evidence="5" id="KW-1185">Reference proteome</keyword>
<dbReference type="InterPro" id="IPR000073">
    <property type="entry name" value="AB_hydrolase_1"/>
</dbReference>
<dbReference type="Gene3D" id="3.40.50.1820">
    <property type="entry name" value="alpha/beta hydrolase"/>
    <property type="match status" value="1"/>
</dbReference>
<evidence type="ECO:0000313" key="4">
    <source>
        <dbReference type="EMBL" id="GEC20380.1"/>
    </source>
</evidence>
<dbReference type="EMBL" id="BJNG01000018">
    <property type="protein sequence ID" value="GEC20380.1"/>
    <property type="molecule type" value="Genomic_DNA"/>
</dbReference>
<dbReference type="AlphaFoldDB" id="A0A4Y3WQM1"/>
<protein>
    <submittedName>
        <fullName evidence="4">Alpha/beta hydrolase</fullName>
    </submittedName>
</protein>
<evidence type="ECO:0000313" key="5">
    <source>
        <dbReference type="Proteomes" id="UP000320338"/>
    </source>
</evidence>
<dbReference type="Proteomes" id="UP000320338">
    <property type="component" value="Unassembled WGS sequence"/>
</dbReference>
<evidence type="ECO:0000256" key="2">
    <source>
        <dbReference type="SAM" id="Phobius"/>
    </source>
</evidence>
<keyword evidence="2" id="KW-1133">Transmembrane helix</keyword>
<keyword evidence="2" id="KW-0472">Membrane</keyword>